<accession>A0ABU3IA15</accession>
<dbReference type="Gene3D" id="3.40.50.2000">
    <property type="entry name" value="Glycogen Phosphorylase B"/>
    <property type="match status" value="1"/>
</dbReference>
<keyword evidence="2" id="KW-0808">Transferase</keyword>
<dbReference type="GO" id="GO:0016757">
    <property type="term" value="F:glycosyltransferase activity"/>
    <property type="evidence" value="ECO:0007669"/>
    <property type="project" value="UniProtKB-KW"/>
</dbReference>
<name>A0ABU3IA15_9ACTO</name>
<feature type="domain" description="Glucosyltransferase 3-like C-terminal" evidence="1">
    <location>
        <begin position="264"/>
        <end position="332"/>
    </location>
</feature>
<protein>
    <submittedName>
        <fullName evidence="2">Glycosyltransferase</fullName>
        <ecNumber evidence="2">2.4.-.-</ecNumber>
    </submittedName>
</protein>
<keyword evidence="3" id="KW-1185">Reference proteome</keyword>
<dbReference type="EMBL" id="JASXSX010000001">
    <property type="protein sequence ID" value="MDT3767213.1"/>
    <property type="molecule type" value="Genomic_DNA"/>
</dbReference>
<dbReference type="Proteomes" id="UP001247542">
    <property type="component" value="Unassembled WGS sequence"/>
</dbReference>
<dbReference type="EC" id="2.4.-.-" evidence="2"/>
<gene>
    <name evidence="2" type="ORF">QS713_03915</name>
</gene>
<comment type="caution">
    <text evidence="2">The sequence shown here is derived from an EMBL/GenBank/DDBJ whole genome shotgun (WGS) entry which is preliminary data.</text>
</comment>
<dbReference type="Pfam" id="PF26337">
    <property type="entry name" value="Gtf3_C"/>
    <property type="match status" value="1"/>
</dbReference>
<evidence type="ECO:0000313" key="3">
    <source>
        <dbReference type="Proteomes" id="UP001247542"/>
    </source>
</evidence>
<organism evidence="2 3">
    <name type="scientific">Gleimia hominis</name>
    <dbReference type="NCBI Taxonomy" id="595468"/>
    <lineage>
        <taxon>Bacteria</taxon>
        <taxon>Bacillati</taxon>
        <taxon>Actinomycetota</taxon>
        <taxon>Actinomycetes</taxon>
        <taxon>Actinomycetales</taxon>
        <taxon>Actinomycetaceae</taxon>
        <taxon>Gleimia</taxon>
    </lineage>
</organism>
<evidence type="ECO:0000313" key="2">
    <source>
        <dbReference type="EMBL" id="MDT3767213.1"/>
    </source>
</evidence>
<proteinExistence type="predicted"/>
<dbReference type="InterPro" id="IPR058592">
    <property type="entry name" value="Gtf3_C"/>
</dbReference>
<reference evidence="2 3" key="1">
    <citation type="submission" date="2023-06" db="EMBL/GenBank/DDBJ databases">
        <title>Draft genome sequence of Gleimia hominis type strain CCUG 57540T.</title>
        <authorList>
            <person name="Salva-Serra F."/>
            <person name="Cardew S."/>
            <person name="Jensie Markopoulos S."/>
            <person name="Ohlen M."/>
            <person name="Inganas E."/>
            <person name="Svensson-Stadler L."/>
            <person name="Moore E.R.B."/>
        </authorList>
    </citation>
    <scope>NUCLEOTIDE SEQUENCE [LARGE SCALE GENOMIC DNA]</scope>
    <source>
        <strain evidence="2 3">CCUG 57540</strain>
    </source>
</reference>
<sequence length="359" mass="40514">MPACVFHTPYALEPERVSASAIRPIKMRDALEEAGYKVFEITGHARERRARLRYLREHMDNGLRIDFVYSENATIPPSITEPKHLPVYLGLDRAIFRFFHQQGVPVGVFYRDIYWKFDSLWRSQVGALAWPLTKLYQHEVATYNKYADVVYLPSRRMEAFVPELHATTLELPPGGQLRGDGQVPAHFNVFYTGSITGQYRLKPLTQAVADLPEVRATLCVPRNQWNEHGHEYPACERIQVSHASGDGLDPLYDAASVAFVGLDSQYGSFAQPVKFYEYLAAGKPVIANTGTLVAELVEQMNVGWVVNNEVADLKRLLARLQSDPQEVKAATQRVLALRHQHTWVARARQVARDLMGGAA</sequence>
<keyword evidence="2" id="KW-0328">Glycosyltransferase</keyword>
<dbReference type="SUPFAM" id="SSF53756">
    <property type="entry name" value="UDP-Glycosyltransferase/glycogen phosphorylase"/>
    <property type="match status" value="1"/>
</dbReference>
<evidence type="ECO:0000259" key="1">
    <source>
        <dbReference type="Pfam" id="PF26337"/>
    </source>
</evidence>
<dbReference type="RefSeq" id="WP_313272586.1">
    <property type="nucleotide sequence ID" value="NZ_JASXSX010000001.1"/>
</dbReference>